<keyword evidence="4" id="KW-1185">Reference proteome</keyword>
<evidence type="ECO:0000313" key="3">
    <source>
        <dbReference type="EMBL" id="KAJ7783054.1"/>
    </source>
</evidence>
<comment type="caution">
    <text evidence="3">The sequence shown here is derived from an EMBL/GenBank/DDBJ whole genome shotgun (WGS) entry which is preliminary data.</text>
</comment>
<dbReference type="Proteomes" id="UP001215598">
    <property type="component" value="Unassembled WGS sequence"/>
</dbReference>
<feature type="compositionally biased region" description="Acidic residues" evidence="1">
    <location>
        <begin position="188"/>
        <end position="198"/>
    </location>
</feature>
<feature type="compositionally biased region" description="Basic and acidic residues" evidence="1">
    <location>
        <begin position="1"/>
        <end position="10"/>
    </location>
</feature>
<keyword evidence="2" id="KW-0472">Membrane</keyword>
<proteinExistence type="predicted"/>
<accession>A0AAD7P0W0</accession>
<keyword evidence="2" id="KW-0812">Transmembrane</keyword>
<feature type="region of interest" description="Disordered" evidence="1">
    <location>
        <begin position="150"/>
        <end position="220"/>
    </location>
</feature>
<dbReference type="AlphaFoldDB" id="A0AAD7P0W0"/>
<evidence type="ECO:0000256" key="1">
    <source>
        <dbReference type="SAM" id="MobiDB-lite"/>
    </source>
</evidence>
<reference evidence="3" key="1">
    <citation type="submission" date="2023-03" db="EMBL/GenBank/DDBJ databases">
        <title>Massive genome expansion in bonnet fungi (Mycena s.s.) driven by repeated elements and novel gene families across ecological guilds.</title>
        <authorList>
            <consortium name="Lawrence Berkeley National Laboratory"/>
            <person name="Harder C.B."/>
            <person name="Miyauchi S."/>
            <person name="Viragh M."/>
            <person name="Kuo A."/>
            <person name="Thoen E."/>
            <person name="Andreopoulos B."/>
            <person name="Lu D."/>
            <person name="Skrede I."/>
            <person name="Drula E."/>
            <person name="Henrissat B."/>
            <person name="Morin E."/>
            <person name="Kohler A."/>
            <person name="Barry K."/>
            <person name="LaButti K."/>
            <person name="Morin E."/>
            <person name="Salamov A."/>
            <person name="Lipzen A."/>
            <person name="Mereny Z."/>
            <person name="Hegedus B."/>
            <person name="Baldrian P."/>
            <person name="Stursova M."/>
            <person name="Weitz H."/>
            <person name="Taylor A."/>
            <person name="Grigoriev I.V."/>
            <person name="Nagy L.G."/>
            <person name="Martin F."/>
            <person name="Kauserud H."/>
        </authorList>
    </citation>
    <scope>NUCLEOTIDE SEQUENCE</scope>
    <source>
        <strain evidence="3">CBHHK182m</strain>
    </source>
</reference>
<evidence type="ECO:0000313" key="4">
    <source>
        <dbReference type="Proteomes" id="UP001215598"/>
    </source>
</evidence>
<sequence length="528" mass="59714">MDQHLPDPRFRGTKRPAQNTPSRGRPSMQATRPYGHANSGYAHRNPNRASYPFSQPMAPPQGQRHRQFAKQPVRQGFQKSSPMSAKRMAPSAAISAPTPVKSAQHRLPHWQVSDDANVRASGGRRFAAMSVGSRSTTGSDYRNITDRVISYANDDVRSASVGSKAARKVESQDPPSDDESSSSSSESSENESDWESTTESDRGGESETDKPDSEDEDDQVQIIDEVPVVIELLDDTPPPSPASTPRLSRPTEDLIAAMEGLNLGVACLQELRRLPFLRRNLRRGFLNYCRVRGVPIEVANESPSIAVDFKMNDSAYEASTSCYECPLCHLHFPFRTQEMLSTHLNLDHGEENWRLQLLLTRTNDNVRREESPLPEILTNPLGPTARFPFLPAKSEYGGPDVNYSVRFGGPKIYDLLGTLPMEKYGVLAWTLLDKEEEMFESDDIPDHHKIMHALWARWIFLNRNLFITDYLRGTEKFIDEYWKMIRLAAGWDALRYWLMVLVMAGYLTLGDVAVILKRYEYWCTDITE</sequence>
<dbReference type="EMBL" id="JARKIB010000003">
    <property type="protein sequence ID" value="KAJ7783054.1"/>
    <property type="molecule type" value="Genomic_DNA"/>
</dbReference>
<gene>
    <name evidence="3" type="ORF">B0H16DRAFT_1495176</name>
</gene>
<feature type="transmembrane region" description="Helical" evidence="2">
    <location>
        <begin position="496"/>
        <end position="516"/>
    </location>
</feature>
<keyword evidence="2" id="KW-1133">Transmembrane helix</keyword>
<organism evidence="3 4">
    <name type="scientific">Mycena metata</name>
    <dbReference type="NCBI Taxonomy" id="1033252"/>
    <lineage>
        <taxon>Eukaryota</taxon>
        <taxon>Fungi</taxon>
        <taxon>Dikarya</taxon>
        <taxon>Basidiomycota</taxon>
        <taxon>Agaricomycotina</taxon>
        <taxon>Agaricomycetes</taxon>
        <taxon>Agaricomycetidae</taxon>
        <taxon>Agaricales</taxon>
        <taxon>Marasmiineae</taxon>
        <taxon>Mycenaceae</taxon>
        <taxon>Mycena</taxon>
    </lineage>
</organism>
<protein>
    <submittedName>
        <fullName evidence="3">Uncharacterized protein</fullName>
    </submittedName>
</protein>
<feature type="region of interest" description="Disordered" evidence="1">
    <location>
        <begin position="1"/>
        <end position="118"/>
    </location>
</feature>
<evidence type="ECO:0000256" key="2">
    <source>
        <dbReference type="SAM" id="Phobius"/>
    </source>
</evidence>
<name>A0AAD7P0W0_9AGAR</name>
<feature type="compositionally biased region" description="Basic and acidic residues" evidence="1">
    <location>
        <begin position="199"/>
        <end position="211"/>
    </location>
</feature>